<sequence length="86" mass="9979">MRYISNITGLYEQPLHNHNLHVGQWVRTGKSGKMTAKGVFMGTILGKPVFVQDFGESRPIFMQRMHETRELVKLANQLFDRVEFVD</sequence>
<protein>
    <submittedName>
        <fullName evidence="1">Uncharacterized protein</fullName>
    </submittedName>
</protein>
<proteinExistence type="predicted"/>
<name>A0A382JXH0_9ZZZZ</name>
<organism evidence="1">
    <name type="scientific">marine metagenome</name>
    <dbReference type="NCBI Taxonomy" id="408172"/>
    <lineage>
        <taxon>unclassified sequences</taxon>
        <taxon>metagenomes</taxon>
        <taxon>ecological metagenomes</taxon>
    </lineage>
</organism>
<dbReference type="EMBL" id="UINC01076849">
    <property type="protein sequence ID" value="SVC16406.1"/>
    <property type="molecule type" value="Genomic_DNA"/>
</dbReference>
<accession>A0A382JXH0</accession>
<gene>
    <name evidence="1" type="ORF">METZ01_LOCUS269260</name>
</gene>
<reference evidence="1" key="1">
    <citation type="submission" date="2018-05" db="EMBL/GenBank/DDBJ databases">
        <authorList>
            <person name="Lanie J.A."/>
            <person name="Ng W.-L."/>
            <person name="Kazmierczak K.M."/>
            <person name="Andrzejewski T.M."/>
            <person name="Davidsen T.M."/>
            <person name="Wayne K.J."/>
            <person name="Tettelin H."/>
            <person name="Glass J.I."/>
            <person name="Rusch D."/>
            <person name="Podicherti R."/>
            <person name="Tsui H.-C.T."/>
            <person name="Winkler M.E."/>
        </authorList>
    </citation>
    <scope>NUCLEOTIDE SEQUENCE</scope>
</reference>
<dbReference type="AlphaFoldDB" id="A0A382JXH0"/>
<evidence type="ECO:0000313" key="1">
    <source>
        <dbReference type="EMBL" id="SVC16406.1"/>
    </source>
</evidence>